<keyword evidence="1" id="KW-0175">Coiled coil</keyword>
<proteinExistence type="predicted"/>
<evidence type="ECO:0000256" key="1">
    <source>
        <dbReference type="SAM" id="Coils"/>
    </source>
</evidence>
<sequence>MSFILRAFLAIVMAHFVLCYARYRTRHAASMRAQAALKAGVESESSDQQQLLEKIRMLNARIEQLQADMTTALRLALQADMTTALRLAVCEEIKFNARRQALDEALAASKCEIEELKAREQEALAAVESWKTACWQRIARLEREMMVRLPMLSRRHTASSQ</sequence>
<keyword evidence="3" id="KW-1185">Reference proteome</keyword>
<name>A0AAD5Q521_PYTIN</name>
<accession>A0AAD5Q521</accession>
<gene>
    <name evidence="2" type="ORF">P43SY_003813</name>
</gene>
<feature type="coiled-coil region" evidence="1">
    <location>
        <begin position="99"/>
        <end position="133"/>
    </location>
</feature>
<reference evidence="2" key="1">
    <citation type="submission" date="2021-12" db="EMBL/GenBank/DDBJ databases">
        <title>Prjna785345.</title>
        <authorList>
            <person name="Rujirawat T."/>
            <person name="Krajaejun T."/>
        </authorList>
    </citation>
    <scope>NUCLEOTIDE SEQUENCE</scope>
    <source>
        <strain evidence="2">Pi057C3</strain>
    </source>
</reference>
<comment type="caution">
    <text evidence="2">The sequence shown here is derived from an EMBL/GenBank/DDBJ whole genome shotgun (WGS) entry which is preliminary data.</text>
</comment>
<dbReference type="Proteomes" id="UP001209570">
    <property type="component" value="Unassembled WGS sequence"/>
</dbReference>
<evidence type="ECO:0000313" key="2">
    <source>
        <dbReference type="EMBL" id="KAJ0394184.1"/>
    </source>
</evidence>
<dbReference type="AlphaFoldDB" id="A0AAD5Q521"/>
<evidence type="ECO:0000313" key="3">
    <source>
        <dbReference type="Proteomes" id="UP001209570"/>
    </source>
</evidence>
<feature type="coiled-coil region" evidence="1">
    <location>
        <begin position="48"/>
        <end position="75"/>
    </location>
</feature>
<organism evidence="2 3">
    <name type="scientific">Pythium insidiosum</name>
    <name type="common">Pythiosis disease agent</name>
    <dbReference type="NCBI Taxonomy" id="114742"/>
    <lineage>
        <taxon>Eukaryota</taxon>
        <taxon>Sar</taxon>
        <taxon>Stramenopiles</taxon>
        <taxon>Oomycota</taxon>
        <taxon>Peronosporomycetes</taxon>
        <taxon>Pythiales</taxon>
        <taxon>Pythiaceae</taxon>
        <taxon>Pythium</taxon>
    </lineage>
</organism>
<protein>
    <submittedName>
        <fullName evidence="2">Uncharacterized protein</fullName>
    </submittedName>
</protein>
<dbReference type="EMBL" id="JAKCXM010000428">
    <property type="protein sequence ID" value="KAJ0394184.1"/>
    <property type="molecule type" value="Genomic_DNA"/>
</dbReference>